<evidence type="ECO:0000313" key="1">
    <source>
        <dbReference type="EMBL" id="AKA44395.1"/>
    </source>
</evidence>
<dbReference type="RefSeq" id="WP_043886251.1">
    <property type="nucleotide sequence ID" value="NC_014628.2"/>
</dbReference>
<dbReference type="OrthoDB" id="2680098at2"/>
<dbReference type="PATRIC" id="fig|886882.15.peg.5994"/>
<name>A0A0D5ZCD0_PAEPS</name>
<sequence>MSNLRCELCGQEMHEGELGGKAWVCSNKQCERSDPMWLSDSEKRIRKLLAENDEKIKALTTTTVAGKRCDIEFHKVRLMGEGSGTLLFENGERIPFMKSDGAYIFYTIEEPMIHALQTNTFLEHIENLRWLSIDRVSEILEP</sequence>
<organism evidence="1 2">
    <name type="scientific">Paenibacillus polymyxa (strain SC2)</name>
    <name type="common">Bacillus polymyxa</name>
    <dbReference type="NCBI Taxonomy" id="886882"/>
    <lineage>
        <taxon>Bacteria</taxon>
        <taxon>Bacillati</taxon>
        <taxon>Bacillota</taxon>
        <taxon>Bacilli</taxon>
        <taxon>Bacillales</taxon>
        <taxon>Paenibacillaceae</taxon>
        <taxon>Paenibacillus</taxon>
    </lineage>
</organism>
<accession>A0A0D5ZCD0</accession>
<protein>
    <submittedName>
        <fullName evidence="1">Uncharacterized protein</fullName>
    </submittedName>
</protein>
<dbReference type="HOGENOM" id="CLU_1813917_0_0_9"/>
<proteinExistence type="predicted"/>
<evidence type="ECO:0000313" key="2">
    <source>
        <dbReference type="Proteomes" id="UP000006868"/>
    </source>
</evidence>
<gene>
    <name evidence="1" type="ORF">PPSC2_28270</name>
</gene>
<dbReference type="KEGG" id="ppm:PPSC2_28270"/>
<reference evidence="1 2" key="1">
    <citation type="journal article" date="2011" name="J. Bacteriol.">
        <title>Complete genome sequence of Paenibacillus polymyxa SC2, a strain of plant growth-promoting Rhizobacterium with broad-spectrum antimicrobial activity.</title>
        <authorList>
            <person name="Ma M."/>
            <person name="Wang C."/>
            <person name="Ding Y."/>
            <person name="Li L."/>
            <person name="Shen D."/>
            <person name="Jiang X."/>
            <person name="Guan D."/>
            <person name="Cao F."/>
            <person name="Chen H."/>
            <person name="Feng R."/>
            <person name="Wang X."/>
            <person name="Ge Y."/>
            <person name="Yao L."/>
            <person name="Bing X."/>
            <person name="Yang X."/>
            <person name="Li J."/>
            <person name="Du B."/>
        </authorList>
    </citation>
    <scope>NUCLEOTIDE SEQUENCE [LARGE SCALE GENOMIC DNA]</scope>
    <source>
        <strain evidence="1 2">SC2</strain>
        <plasmid evidence="2">pSC2</plasmid>
    </source>
</reference>
<dbReference type="AlphaFoldDB" id="A0A0D5ZCD0"/>
<dbReference type="Proteomes" id="UP000006868">
    <property type="component" value="Plasmid pSC2"/>
</dbReference>
<dbReference type="EMBL" id="CP002214">
    <property type="protein sequence ID" value="AKA44395.1"/>
    <property type="molecule type" value="Genomic_DNA"/>
</dbReference>
<keyword evidence="1" id="KW-0614">Plasmid</keyword>
<geneLocation type="plasmid" evidence="1 2">
    <name>pSC2</name>
</geneLocation>